<dbReference type="Pfam" id="PF09397">
    <property type="entry name" value="FtsK_gamma"/>
    <property type="match status" value="1"/>
</dbReference>
<dbReference type="InterPro" id="IPR018541">
    <property type="entry name" value="Ftsk_gamma"/>
</dbReference>
<dbReference type="GO" id="GO:0005886">
    <property type="term" value="C:plasma membrane"/>
    <property type="evidence" value="ECO:0007669"/>
    <property type="project" value="UniProtKB-SubCell"/>
</dbReference>
<organism evidence="14 15">
    <name type="scientific">Neisseria weixii</name>
    <dbReference type="NCBI Taxonomy" id="1853276"/>
    <lineage>
        <taxon>Bacteria</taxon>
        <taxon>Pseudomonadati</taxon>
        <taxon>Pseudomonadota</taxon>
        <taxon>Betaproteobacteria</taxon>
        <taxon>Neisseriales</taxon>
        <taxon>Neisseriaceae</taxon>
        <taxon>Neisseria</taxon>
    </lineage>
</organism>
<dbReference type="Pfam" id="PF01580">
    <property type="entry name" value="FtsK_SpoIIIE"/>
    <property type="match status" value="1"/>
</dbReference>
<keyword evidence="6 11" id="KW-0067">ATP-binding</keyword>
<dbReference type="SUPFAM" id="SSF46785">
    <property type="entry name" value="Winged helix' DNA-binding domain"/>
    <property type="match status" value="1"/>
</dbReference>
<keyword evidence="4 11" id="KW-0547">Nucleotide-binding</keyword>
<dbReference type="Gene3D" id="3.40.50.300">
    <property type="entry name" value="P-loop containing nucleotide triphosphate hydrolases"/>
    <property type="match status" value="1"/>
</dbReference>
<evidence type="ECO:0000256" key="7">
    <source>
        <dbReference type="ARBA" id="ARBA00023125"/>
    </source>
</evidence>
<sequence length="1060" mass="117634">MLWTVLIFLLLCAIGGLLWFHYQQDQQWRQELGRMESGESDDSAELAAQYTQNSEEAQMAQNFGQQAKVAYGRAVARLRLLAAQRHTAKSADNEQNELEYVDDSSAFSDQSYHEAELEQAAEETEFTRQFQQHTYQKVNQPVQPLEEAQEFIRPARASKRLSAVPDPVIVPFEETNIPDYVPRKVQGAAFEEITLEDATRSLSEAVLQEMAEQKNIKKQAFEETQTVQTASPQPSRRPRQDLEVIDLNDPALRRTRERVLAQVEEIHINPAQPPRIESAQNALRTVERETIPVKDIPSRWDEIDVEKIHSNLARQRAARSRLAAAVAPIQDYQPTIIQDDEILANLSQSTSPLNRRMQPIRRIDTRTRESVIPDSVVVEKSSAVVQPAKPAPKASRFQNNEAFISRQPAPNATVVEPPVVPKVEPVPVNIPESPAFKEPPAVTLPEVSVNVHVSNRPLRSLQDFLISETEEIITEPKSTVQKTLDEATVSVFEQRVHTVENELMPSERLHDTAGFDEYASVNGENHEEAQWPEQGNEVATPVSTKANYPISQTVSVAHQSSAMPSEINLPSVDLLLPPQFDPTATQTEEALIENGIIIEDKLAEFKVKVKVVDSYSGPVITRYEIEPDVGVRGSAVINLEKDLARSLGVASIRVVETIPGKTCMGLELPNPRRQMIRLSEIFNSPVFTESESKLTLALGQDITGEPVITDLAKAPHLLVAGTTGSGKSVGVNAMILSMLFKALPEDVRMIMIDPKMLELSIYEGIPHLLAPVVTDMKLAANALNWCVNEMEKRYRLMTDAGVRNLASFNQKIAEAAVRGEKIVNPFTLTPNNPEYLEKLPFIVVVVDEFADLMMTAGKKIEELIARLAQKARAAGIHLILATQRPSVDVITGLIKANIPTRIAFQVSSKIDSRTILDQMGAENLLGQGDMLYLPPGTSYPQRVHGAFASDDEVHRVVEYLKRFGEPDYVEEILSGGVTEDLPGTGSRSDNDQDPMYDEAVAYVVKTRKASISGVQRQLRIGYNRAARLVEQMEADGIVSSAEANGNRSVLVPSSSHLDKV</sequence>
<dbReference type="Gene3D" id="3.30.980.40">
    <property type="match status" value="1"/>
</dbReference>
<keyword evidence="5" id="KW-0159">Chromosome partition</keyword>
<feature type="domain" description="FtsK" evidence="13">
    <location>
        <begin position="704"/>
        <end position="913"/>
    </location>
</feature>
<feature type="binding site" evidence="11">
    <location>
        <begin position="721"/>
        <end position="728"/>
    </location>
    <ligand>
        <name>ATP</name>
        <dbReference type="ChEBI" id="CHEBI:30616"/>
    </ligand>
</feature>
<comment type="subunit">
    <text evidence="10">Homohexamer. Forms a ring that surrounds DNA.</text>
</comment>
<evidence type="ECO:0000256" key="1">
    <source>
        <dbReference type="ARBA" id="ARBA00004533"/>
    </source>
</evidence>
<evidence type="ECO:0000256" key="8">
    <source>
        <dbReference type="ARBA" id="ARBA00023306"/>
    </source>
</evidence>
<accession>A0A3N4N6M4</accession>
<keyword evidence="3 14" id="KW-0132">Cell division</keyword>
<dbReference type="PROSITE" id="PS50901">
    <property type="entry name" value="FTSK"/>
    <property type="match status" value="1"/>
</dbReference>
<reference evidence="14 15" key="1">
    <citation type="submission" date="2018-11" db="EMBL/GenBank/DDBJ databases">
        <title>Neisseria weixii sp. nov. isolated from the rectal contents of plateau pika (Ochotona cruzoniae).</title>
        <authorList>
            <person name="Zhang G."/>
        </authorList>
    </citation>
    <scope>NUCLEOTIDE SEQUENCE [LARGE SCALE GENOMIC DNA]</scope>
    <source>
        <strain evidence="14 15">10009</strain>
    </source>
</reference>
<evidence type="ECO:0000256" key="11">
    <source>
        <dbReference type="PROSITE-ProRule" id="PRU00289"/>
    </source>
</evidence>
<dbReference type="InterPro" id="IPR036390">
    <property type="entry name" value="WH_DNA-bd_sf"/>
</dbReference>
<dbReference type="SUPFAM" id="SSF52540">
    <property type="entry name" value="P-loop containing nucleoside triphosphate hydrolases"/>
    <property type="match status" value="1"/>
</dbReference>
<dbReference type="InterPro" id="IPR041027">
    <property type="entry name" value="FtsK_alpha"/>
</dbReference>
<dbReference type="AlphaFoldDB" id="A0A3N4N6M4"/>
<protein>
    <submittedName>
        <fullName evidence="14">Cell division protein FtsK</fullName>
    </submittedName>
</protein>
<evidence type="ECO:0000313" key="14">
    <source>
        <dbReference type="EMBL" id="RPD86959.1"/>
    </source>
</evidence>
<dbReference type="Gene3D" id="1.10.10.10">
    <property type="entry name" value="Winged helix-like DNA-binding domain superfamily/Winged helix DNA-binding domain"/>
    <property type="match status" value="1"/>
</dbReference>
<evidence type="ECO:0000256" key="2">
    <source>
        <dbReference type="ARBA" id="ARBA00006474"/>
    </source>
</evidence>
<evidence type="ECO:0000256" key="4">
    <source>
        <dbReference type="ARBA" id="ARBA00022741"/>
    </source>
</evidence>
<comment type="caution">
    <text evidence="14">The sequence shown here is derived from an EMBL/GenBank/DDBJ whole genome shotgun (WGS) entry which is preliminary data.</text>
</comment>
<comment type="subcellular location">
    <subcellularLocation>
        <location evidence="1">Cell inner membrane</location>
    </subcellularLocation>
</comment>
<dbReference type="InterPro" id="IPR027417">
    <property type="entry name" value="P-loop_NTPase"/>
</dbReference>
<evidence type="ECO:0000259" key="13">
    <source>
        <dbReference type="PROSITE" id="PS50901"/>
    </source>
</evidence>
<keyword evidence="7" id="KW-0238">DNA-binding</keyword>
<proteinExistence type="inferred from homology"/>
<dbReference type="FunFam" id="3.40.50.300:FF:000209">
    <property type="entry name" value="Cell division protein FtsK"/>
    <property type="match status" value="1"/>
</dbReference>
<comment type="function">
    <text evidence="9">Essential cell division protein that coordinates cell division and chromosome segregation. The N-terminus is involved in assembly of the cell-division machinery. The C-terminus functions as a DNA motor that moves dsDNA in an ATP-dependent manner towards the dif recombination site, which is located within the replication terminus region. Translocation stops specifically at Xer-dif sites, where FtsK interacts with the Xer recombinase, allowing activation of chromosome unlinking by recombination. FtsK orienting polar sequences (KOPS) guide the direction of DNA translocation. FtsK can remove proteins from DNA as it translocates, but translocation stops specifically at XerCD-dif site, thereby preventing removal of XerC and XerD from dif.</text>
</comment>
<dbReference type="InterPro" id="IPR050206">
    <property type="entry name" value="FtsK/SpoIIIE/SftA"/>
</dbReference>
<evidence type="ECO:0000256" key="12">
    <source>
        <dbReference type="SAM" id="MobiDB-lite"/>
    </source>
</evidence>
<dbReference type="Pfam" id="PF17854">
    <property type="entry name" value="FtsK_alpha"/>
    <property type="match status" value="1"/>
</dbReference>
<name>A0A3N4N6M4_9NEIS</name>
<feature type="compositionally biased region" description="Polar residues" evidence="12">
    <location>
        <begin position="223"/>
        <end position="234"/>
    </location>
</feature>
<evidence type="ECO:0000256" key="5">
    <source>
        <dbReference type="ARBA" id="ARBA00022829"/>
    </source>
</evidence>
<keyword evidence="15" id="KW-1185">Reference proteome</keyword>
<dbReference type="RefSeq" id="WP_123804224.1">
    <property type="nucleotide sequence ID" value="NZ_RPFL01000017.1"/>
</dbReference>
<dbReference type="GO" id="GO:0051301">
    <property type="term" value="P:cell division"/>
    <property type="evidence" value="ECO:0007669"/>
    <property type="project" value="UniProtKB-KW"/>
</dbReference>
<dbReference type="InterPro" id="IPR002543">
    <property type="entry name" value="FtsK_dom"/>
</dbReference>
<feature type="region of interest" description="Disordered" evidence="12">
    <location>
        <begin position="223"/>
        <end position="242"/>
    </location>
</feature>
<dbReference type="InterPro" id="IPR036388">
    <property type="entry name" value="WH-like_DNA-bd_sf"/>
</dbReference>
<evidence type="ECO:0000256" key="3">
    <source>
        <dbReference type="ARBA" id="ARBA00022618"/>
    </source>
</evidence>
<dbReference type="EMBL" id="RPFL01000017">
    <property type="protein sequence ID" value="RPD86959.1"/>
    <property type="molecule type" value="Genomic_DNA"/>
</dbReference>
<dbReference type="GO" id="GO:0003677">
    <property type="term" value="F:DNA binding"/>
    <property type="evidence" value="ECO:0007669"/>
    <property type="project" value="UniProtKB-KW"/>
</dbReference>
<comment type="similarity">
    <text evidence="2">Belongs to the FtsK/SpoIIIE/SftA family.</text>
</comment>
<keyword evidence="8" id="KW-0131">Cell cycle</keyword>
<evidence type="ECO:0000256" key="6">
    <source>
        <dbReference type="ARBA" id="ARBA00022840"/>
    </source>
</evidence>
<dbReference type="Proteomes" id="UP000272412">
    <property type="component" value="Unassembled WGS sequence"/>
</dbReference>
<dbReference type="PANTHER" id="PTHR22683:SF41">
    <property type="entry name" value="DNA TRANSLOCASE FTSK"/>
    <property type="match status" value="1"/>
</dbReference>
<evidence type="ECO:0000256" key="9">
    <source>
        <dbReference type="ARBA" id="ARBA00024784"/>
    </source>
</evidence>
<dbReference type="PANTHER" id="PTHR22683">
    <property type="entry name" value="SPORULATION PROTEIN RELATED"/>
    <property type="match status" value="1"/>
</dbReference>
<dbReference type="GO" id="GO:0005524">
    <property type="term" value="F:ATP binding"/>
    <property type="evidence" value="ECO:0007669"/>
    <property type="project" value="UniProtKB-UniRule"/>
</dbReference>
<dbReference type="CDD" id="cd01127">
    <property type="entry name" value="TrwB_TraG_TraD_VirD4"/>
    <property type="match status" value="1"/>
</dbReference>
<dbReference type="OrthoDB" id="9807790at2"/>
<evidence type="ECO:0000256" key="10">
    <source>
        <dbReference type="ARBA" id="ARBA00025923"/>
    </source>
</evidence>
<dbReference type="SMART" id="SM00843">
    <property type="entry name" value="Ftsk_gamma"/>
    <property type="match status" value="1"/>
</dbReference>
<evidence type="ECO:0000313" key="15">
    <source>
        <dbReference type="Proteomes" id="UP000272412"/>
    </source>
</evidence>
<dbReference type="GO" id="GO:0007059">
    <property type="term" value="P:chromosome segregation"/>
    <property type="evidence" value="ECO:0007669"/>
    <property type="project" value="UniProtKB-KW"/>
</dbReference>
<gene>
    <name evidence="14" type="ORF">EGK74_07460</name>
</gene>